<evidence type="ECO:0000313" key="8">
    <source>
        <dbReference type="EnsemblMetazoa" id="tetur02g06290.1"/>
    </source>
</evidence>
<dbReference type="eggNOG" id="KOG2912">
    <property type="taxonomic scope" value="Eukaryota"/>
</dbReference>
<dbReference type="AlphaFoldDB" id="T1JVZ0"/>
<keyword evidence="9" id="KW-1185">Reference proteome</keyword>
<comment type="similarity">
    <text evidence="1 5">Belongs to the methyltransferase superfamily. METTL16/RlmF family.</text>
</comment>
<evidence type="ECO:0000256" key="1">
    <source>
        <dbReference type="ARBA" id="ARBA00005878"/>
    </source>
</evidence>
<reference evidence="9" key="1">
    <citation type="submission" date="2011-08" db="EMBL/GenBank/DDBJ databases">
        <authorList>
            <person name="Rombauts S."/>
        </authorList>
    </citation>
    <scope>NUCLEOTIDE SEQUENCE</scope>
    <source>
        <strain evidence="9">London</strain>
    </source>
</reference>
<sequence length="519" mass="59616">MSFNQLMHPRNIYRVKPNYLQLGEKYPSFKELLTFYKNGKAKLNFTDPQALRLLTITLLDNDFSLKVDLPIDRLIPAVPQRLNYVLWVEDLLSLLDLNPNENVNGIDIGTGACCIFPLLGCTTNKSWTFIATEADEVSYKFAVENILTNQLSHRIKVIKVTPEIFLLHLPGIPQLEAHFLMCNPPFFNDRTHDDCSLGSESGDEELGSDEGSSKSLRKRKPSPANLSSPLESVTSGGEVDFVKKIIEDSLILKESIKIYTVMLGHKKSSSILSQHLKNISDVKDVVVNQFFQGRTMRWGLAWTFLENLKLSESIKITETRRLNKKKIAPLTYTIPKNLTTINYSLSSIYRWIRHLLRDELEITTVDIIRESNHSVEMTIRSQRDTWSHQRRRKRIGLKEEEMELDDNTVGSPQGAVSQIDDSLYDSAEVCEIEDNNRFGKRKADDSIDEEFSIDDSKKIRDQRQVKSIVKEEELYLLHCSLIIKKTEEGFICLEMRTKDTAKSKDSTNQLLQFFKNNFI</sequence>
<dbReference type="STRING" id="32264.T1JVZ0"/>
<dbReference type="PANTHER" id="PTHR13393">
    <property type="entry name" value="SAM-DEPENDENT METHYLTRANSFERASE"/>
    <property type="match status" value="1"/>
</dbReference>
<evidence type="ECO:0000256" key="4">
    <source>
        <dbReference type="ARBA" id="ARBA00022691"/>
    </source>
</evidence>
<proteinExistence type="inferred from homology"/>
<reference evidence="8" key="2">
    <citation type="submission" date="2015-06" db="UniProtKB">
        <authorList>
            <consortium name="EnsemblMetazoa"/>
        </authorList>
    </citation>
    <scope>IDENTIFICATION</scope>
</reference>
<dbReference type="PIRSF" id="PIRSF037350">
    <property type="entry name" value="Mtase_ZK1128_prd"/>
    <property type="match status" value="1"/>
</dbReference>
<protein>
    <recommendedName>
        <fullName evidence="5">U6 small nuclear RNA (adenine-(43)-N(6))-methyltransferase</fullName>
        <ecNumber evidence="5">2.1.1.-</ecNumber>
    </recommendedName>
</protein>
<dbReference type="SUPFAM" id="SSF53335">
    <property type="entry name" value="S-adenosyl-L-methionine-dependent methyltransferases"/>
    <property type="match status" value="1"/>
</dbReference>
<feature type="binding site" evidence="6">
    <location>
        <position position="183"/>
    </location>
    <ligand>
        <name>S-adenosyl-L-methionine</name>
        <dbReference type="ChEBI" id="CHEBI:59789"/>
    </ligand>
</feature>
<dbReference type="HOGENOM" id="CLU_027534_0_0_1"/>
<feature type="region of interest" description="Disordered" evidence="7">
    <location>
        <begin position="193"/>
        <end position="234"/>
    </location>
</feature>
<accession>T1JVZ0</accession>
<dbReference type="GO" id="GO:0008168">
    <property type="term" value="F:methyltransferase activity"/>
    <property type="evidence" value="ECO:0007669"/>
    <property type="project" value="UniProtKB-UniRule"/>
</dbReference>
<dbReference type="Proteomes" id="UP000015104">
    <property type="component" value="Unassembled WGS sequence"/>
</dbReference>
<feature type="binding site" evidence="6">
    <location>
        <position position="81"/>
    </location>
    <ligand>
        <name>S-adenosyl-L-methionine</name>
        <dbReference type="ChEBI" id="CHEBI:59789"/>
    </ligand>
</feature>
<dbReference type="EMBL" id="CAEY01000798">
    <property type="status" value="NOT_ANNOTATED_CDS"/>
    <property type="molecule type" value="Genomic_DNA"/>
</dbReference>
<evidence type="ECO:0000313" key="9">
    <source>
        <dbReference type="Proteomes" id="UP000015104"/>
    </source>
</evidence>
<keyword evidence="4 6" id="KW-0949">S-adenosyl-L-methionine</keyword>
<evidence type="ECO:0000256" key="3">
    <source>
        <dbReference type="ARBA" id="ARBA00022679"/>
    </source>
</evidence>
<evidence type="ECO:0000256" key="2">
    <source>
        <dbReference type="ARBA" id="ARBA00022603"/>
    </source>
</evidence>
<dbReference type="PANTHER" id="PTHR13393:SF0">
    <property type="entry name" value="RNA N6-ADENOSINE-METHYLTRANSFERASE METTL16"/>
    <property type="match status" value="1"/>
</dbReference>
<feature type="binding site" evidence="6">
    <location>
        <position position="109"/>
    </location>
    <ligand>
        <name>S-adenosyl-L-methionine</name>
        <dbReference type="ChEBI" id="CHEBI:59789"/>
    </ligand>
</feature>
<feature type="binding site" evidence="6">
    <location>
        <position position="133"/>
    </location>
    <ligand>
        <name>S-adenosyl-L-methionine</name>
        <dbReference type="ChEBI" id="CHEBI:59789"/>
    </ligand>
</feature>
<dbReference type="Pfam" id="PF05971">
    <property type="entry name" value="Methyltransf_10"/>
    <property type="match status" value="1"/>
</dbReference>
<dbReference type="InterPro" id="IPR029063">
    <property type="entry name" value="SAM-dependent_MTases_sf"/>
</dbReference>
<evidence type="ECO:0000256" key="6">
    <source>
        <dbReference type="PIRSR" id="PIRSR037350-1"/>
    </source>
</evidence>
<dbReference type="InterPro" id="IPR017182">
    <property type="entry name" value="METTL16/PsiM"/>
</dbReference>
<keyword evidence="2 5" id="KW-0489">Methyltransferase</keyword>
<dbReference type="GO" id="GO:0070475">
    <property type="term" value="P:rRNA base methylation"/>
    <property type="evidence" value="ECO:0007669"/>
    <property type="project" value="TreeGrafter"/>
</dbReference>
<dbReference type="Gene3D" id="3.40.50.150">
    <property type="entry name" value="Vaccinia Virus protein VP39"/>
    <property type="match status" value="1"/>
</dbReference>
<keyword evidence="3 5" id="KW-0808">Transferase</keyword>
<organism evidence="8 9">
    <name type="scientific">Tetranychus urticae</name>
    <name type="common">Two-spotted spider mite</name>
    <dbReference type="NCBI Taxonomy" id="32264"/>
    <lineage>
        <taxon>Eukaryota</taxon>
        <taxon>Metazoa</taxon>
        <taxon>Ecdysozoa</taxon>
        <taxon>Arthropoda</taxon>
        <taxon>Chelicerata</taxon>
        <taxon>Arachnida</taxon>
        <taxon>Acari</taxon>
        <taxon>Acariformes</taxon>
        <taxon>Trombidiformes</taxon>
        <taxon>Prostigmata</taxon>
        <taxon>Eleutherengona</taxon>
        <taxon>Raphignathae</taxon>
        <taxon>Tetranychoidea</taxon>
        <taxon>Tetranychidae</taxon>
        <taxon>Tetranychus</taxon>
    </lineage>
</organism>
<dbReference type="InterPro" id="IPR010286">
    <property type="entry name" value="METTL16/RlmF"/>
</dbReference>
<dbReference type="EC" id="2.1.1.-" evidence="5"/>
<evidence type="ECO:0000256" key="7">
    <source>
        <dbReference type="SAM" id="MobiDB-lite"/>
    </source>
</evidence>
<name>T1JVZ0_TETUR</name>
<feature type="compositionally biased region" description="Polar residues" evidence="7">
    <location>
        <begin position="224"/>
        <end position="234"/>
    </location>
</feature>
<evidence type="ECO:0000256" key="5">
    <source>
        <dbReference type="PIRNR" id="PIRNR037350"/>
    </source>
</evidence>
<dbReference type="EnsemblMetazoa" id="tetur02g06290.1">
    <property type="protein sequence ID" value="tetur02g06290.1"/>
    <property type="gene ID" value="tetur02g06290"/>
</dbReference>
<dbReference type="GO" id="GO:0005634">
    <property type="term" value="C:nucleus"/>
    <property type="evidence" value="ECO:0007669"/>
    <property type="project" value="TreeGrafter"/>
</dbReference>